<gene>
    <name evidence="1" type="ORF">rCG_53384</name>
</gene>
<proteinExistence type="predicted"/>
<accession>A6KQA6</accession>
<evidence type="ECO:0000313" key="1">
    <source>
        <dbReference type="EMBL" id="EDL83232.1"/>
    </source>
</evidence>
<evidence type="ECO:0000313" key="2">
    <source>
        <dbReference type="Proteomes" id="UP000234681"/>
    </source>
</evidence>
<sequence length="64" mass="7603">MFYLQICTLCTHKNIQKQNTKYSSVKMFTNTFKMCFLENLKPSISLKRTHIVLKIIIQKNSQSF</sequence>
<dbReference type="EMBL" id="CH474086">
    <property type="protein sequence ID" value="EDL83232.1"/>
    <property type="molecule type" value="Genomic_DNA"/>
</dbReference>
<reference evidence="2" key="1">
    <citation type="submission" date="2005-09" db="EMBL/GenBank/DDBJ databases">
        <authorList>
            <person name="Mural R.J."/>
            <person name="Li P.W."/>
            <person name="Adams M.D."/>
            <person name="Amanatides P.G."/>
            <person name="Baden-Tillson H."/>
            <person name="Barnstead M."/>
            <person name="Chin S.H."/>
            <person name="Dew I."/>
            <person name="Evans C.A."/>
            <person name="Ferriera S."/>
            <person name="Flanigan M."/>
            <person name="Fosler C."/>
            <person name="Glodek A."/>
            <person name="Gu Z."/>
            <person name="Holt R.A."/>
            <person name="Jennings D."/>
            <person name="Kraft C.L."/>
            <person name="Lu F."/>
            <person name="Nguyen T."/>
            <person name="Nusskern D.R."/>
            <person name="Pfannkoch C.M."/>
            <person name="Sitter C."/>
            <person name="Sutton G.G."/>
            <person name="Venter J.C."/>
            <person name="Wang Z."/>
            <person name="Woodage T."/>
            <person name="Zheng X.H."/>
            <person name="Zhong F."/>
        </authorList>
    </citation>
    <scope>NUCLEOTIDE SEQUENCE [LARGE SCALE GENOMIC DNA]</scope>
    <source>
        <strain>BN</strain>
        <strain evidence="2">Sprague-Dawley</strain>
    </source>
</reference>
<name>A6KQA6_RAT</name>
<dbReference type="AlphaFoldDB" id="A6KQA6"/>
<organism evidence="1 2">
    <name type="scientific">Rattus norvegicus</name>
    <name type="common">Rat</name>
    <dbReference type="NCBI Taxonomy" id="10116"/>
    <lineage>
        <taxon>Eukaryota</taxon>
        <taxon>Metazoa</taxon>
        <taxon>Chordata</taxon>
        <taxon>Craniata</taxon>
        <taxon>Vertebrata</taxon>
        <taxon>Euteleostomi</taxon>
        <taxon>Mammalia</taxon>
        <taxon>Eutheria</taxon>
        <taxon>Euarchontoglires</taxon>
        <taxon>Glires</taxon>
        <taxon>Rodentia</taxon>
        <taxon>Myomorpha</taxon>
        <taxon>Muroidea</taxon>
        <taxon>Muridae</taxon>
        <taxon>Murinae</taxon>
        <taxon>Rattus</taxon>
    </lineage>
</organism>
<protein>
    <submittedName>
        <fullName evidence="1">RCG53384</fullName>
    </submittedName>
</protein>
<dbReference type="Proteomes" id="UP000234681">
    <property type="component" value="Chromosome 9"/>
</dbReference>